<protein>
    <submittedName>
        <fullName evidence="8">Multidrug DMT transporter permease</fullName>
    </submittedName>
</protein>
<evidence type="ECO:0000256" key="4">
    <source>
        <dbReference type="ARBA" id="ARBA00022989"/>
    </source>
</evidence>
<dbReference type="InterPro" id="IPR050638">
    <property type="entry name" value="AA-Vitamin_Transporters"/>
</dbReference>
<sequence>MMSLEQKGLFYGLIGIVAFGLTLPVTRISIDHFGAVGIGWGRALAASIPAALILLWKKAKLPSLQQIKGLAIVAAGVVFGFPLLSAWAMEHLPASHGAVILALFPLATAGAAVLRIGERPSRRFWLASLAGSIAVLLYSMGEKWSHVQLGDLALLGAVLAAAVGYAEGGRLSQTMGGWKVICWALVLSAPILLVILPMTVSSKVLEAPLLSWWGFVYLSLVSQLFGFFAWYQGLALGGVAKISQLQYLQPFVTIVFSALFLNETITLFTVSTSLIVVFAVAAGRRSTVQRSPQTVPSPKTCEIHRSNK</sequence>
<proteinExistence type="inferred from homology"/>
<evidence type="ECO:0000259" key="7">
    <source>
        <dbReference type="Pfam" id="PF00892"/>
    </source>
</evidence>
<comment type="similarity">
    <text evidence="2">Belongs to the EamA transporter family.</text>
</comment>
<dbReference type="Pfam" id="PF00892">
    <property type="entry name" value="EamA"/>
    <property type="match status" value="2"/>
</dbReference>
<feature type="transmembrane region" description="Helical" evidence="6">
    <location>
        <begin position="124"/>
        <end position="141"/>
    </location>
</feature>
<feature type="transmembrane region" description="Helical" evidence="6">
    <location>
        <begin position="180"/>
        <end position="200"/>
    </location>
</feature>
<feature type="transmembrane region" description="Helical" evidence="6">
    <location>
        <begin position="267"/>
        <end position="283"/>
    </location>
</feature>
<keyword evidence="5 6" id="KW-0472">Membrane</keyword>
<dbReference type="PANTHER" id="PTHR32322">
    <property type="entry name" value="INNER MEMBRANE TRANSPORTER"/>
    <property type="match status" value="1"/>
</dbReference>
<evidence type="ECO:0000256" key="3">
    <source>
        <dbReference type="ARBA" id="ARBA00022692"/>
    </source>
</evidence>
<feature type="domain" description="EamA" evidence="7">
    <location>
        <begin position="7"/>
        <end position="139"/>
    </location>
</feature>
<evidence type="ECO:0000256" key="5">
    <source>
        <dbReference type="ARBA" id="ARBA00023136"/>
    </source>
</evidence>
<evidence type="ECO:0000256" key="1">
    <source>
        <dbReference type="ARBA" id="ARBA00004127"/>
    </source>
</evidence>
<organism evidence="8 9">
    <name type="scientific">Marinithermofilum abyssi</name>
    <dbReference type="NCBI Taxonomy" id="1571185"/>
    <lineage>
        <taxon>Bacteria</taxon>
        <taxon>Bacillati</taxon>
        <taxon>Bacillota</taxon>
        <taxon>Bacilli</taxon>
        <taxon>Bacillales</taxon>
        <taxon>Thermoactinomycetaceae</taxon>
        <taxon>Marinithermofilum</taxon>
    </lineage>
</organism>
<dbReference type="PANTHER" id="PTHR32322:SF2">
    <property type="entry name" value="EAMA DOMAIN-CONTAINING PROTEIN"/>
    <property type="match status" value="1"/>
</dbReference>
<dbReference type="SUPFAM" id="SSF103481">
    <property type="entry name" value="Multidrug resistance efflux transporter EmrE"/>
    <property type="match status" value="2"/>
</dbReference>
<dbReference type="InterPro" id="IPR000620">
    <property type="entry name" value="EamA_dom"/>
</dbReference>
<dbReference type="GO" id="GO:0016020">
    <property type="term" value="C:membrane"/>
    <property type="evidence" value="ECO:0007669"/>
    <property type="project" value="UniProtKB-SubCell"/>
</dbReference>
<gene>
    <name evidence="8" type="ORF">GCM10011571_29470</name>
</gene>
<comment type="subcellular location">
    <subcellularLocation>
        <location evidence="1">Endomembrane system</location>
        <topology evidence="1">Multi-pass membrane protein</topology>
    </subcellularLocation>
</comment>
<keyword evidence="3 6" id="KW-0812">Transmembrane</keyword>
<evidence type="ECO:0000256" key="6">
    <source>
        <dbReference type="SAM" id="Phobius"/>
    </source>
</evidence>
<keyword evidence="4 6" id="KW-1133">Transmembrane helix</keyword>
<feature type="domain" description="EamA" evidence="7">
    <location>
        <begin position="149"/>
        <end position="281"/>
    </location>
</feature>
<dbReference type="EMBL" id="BMHQ01000011">
    <property type="protein sequence ID" value="GGE25418.1"/>
    <property type="molecule type" value="Genomic_DNA"/>
</dbReference>
<dbReference type="InterPro" id="IPR037185">
    <property type="entry name" value="EmrE-like"/>
</dbReference>
<feature type="transmembrane region" description="Helical" evidence="6">
    <location>
        <begin position="9"/>
        <end position="30"/>
    </location>
</feature>
<dbReference type="AlphaFoldDB" id="A0A8J2VHN4"/>
<feature type="transmembrane region" description="Helical" evidence="6">
    <location>
        <begin position="212"/>
        <end position="233"/>
    </location>
</feature>
<feature type="transmembrane region" description="Helical" evidence="6">
    <location>
        <begin position="94"/>
        <end position="117"/>
    </location>
</feature>
<comment type="caution">
    <text evidence="8">The sequence shown here is derived from an EMBL/GenBank/DDBJ whole genome shotgun (WGS) entry which is preliminary data.</text>
</comment>
<evidence type="ECO:0000313" key="9">
    <source>
        <dbReference type="Proteomes" id="UP000625210"/>
    </source>
</evidence>
<feature type="transmembrane region" description="Helical" evidence="6">
    <location>
        <begin position="67"/>
        <end position="88"/>
    </location>
</feature>
<evidence type="ECO:0000313" key="8">
    <source>
        <dbReference type="EMBL" id="GGE25418.1"/>
    </source>
</evidence>
<reference evidence="8" key="1">
    <citation type="journal article" date="2014" name="Int. J. Syst. Evol. Microbiol.">
        <title>Complete genome sequence of Corynebacterium casei LMG S-19264T (=DSM 44701T), isolated from a smear-ripened cheese.</title>
        <authorList>
            <consortium name="US DOE Joint Genome Institute (JGI-PGF)"/>
            <person name="Walter F."/>
            <person name="Albersmeier A."/>
            <person name="Kalinowski J."/>
            <person name="Ruckert C."/>
        </authorList>
    </citation>
    <scope>NUCLEOTIDE SEQUENCE</scope>
    <source>
        <strain evidence="8">CGMCC 1.15179</strain>
    </source>
</reference>
<accession>A0A8J2VHN4</accession>
<keyword evidence="9" id="KW-1185">Reference proteome</keyword>
<name>A0A8J2VHN4_9BACL</name>
<evidence type="ECO:0000256" key="2">
    <source>
        <dbReference type="ARBA" id="ARBA00007362"/>
    </source>
</evidence>
<dbReference type="Proteomes" id="UP000625210">
    <property type="component" value="Unassembled WGS sequence"/>
</dbReference>
<feature type="transmembrane region" description="Helical" evidence="6">
    <location>
        <begin position="36"/>
        <end position="55"/>
    </location>
</feature>
<reference evidence="8" key="2">
    <citation type="submission" date="2020-09" db="EMBL/GenBank/DDBJ databases">
        <authorList>
            <person name="Sun Q."/>
            <person name="Zhou Y."/>
        </authorList>
    </citation>
    <scope>NUCLEOTIDE SEQUENCE</scope>
    <source>
        <strain evidence="8">CGMCC 1.15179</strain>
    </source>
</reference>